<sequence length="464" mass="51772">MDAAILTVSVLSLCVDLNKQADRLETHLPPFRLSSPYPTPFRYVLARPESIEVHPPMDPEGELRIEVLPSGSKVLFDSREYGARTVVEFRGPYLMVTRLPVVGLPRDLPRAAVFFSDGRRNYALISYRDVATGRAYVALCEIALNLHELVRVPVPISLDLGERLSEFTLYDNGTFSAKFEAGGGELVVRGSLRPPGLSVEWDGEGELIGEKRPILVPGTSWALLNKCPVIVFGQGTNDLLWPDREYLVWRTLTSYRSELEDVVEEIVKRSKRSIDLGPALLCAYSTLAGLTVDTLSQVRPPRLWSGPWAWLGAVVETVVGIPVLEWGVLLPIVTRTGELIGTVAPTVDRSGVVTGIYWLTVEWYEAWLRRVIMRTCGLSWWETGMLWGALDALFNSLKERSLNPHDLMRRLTFHVAASLSPVLEVALYAENAEDTGGDVITYYSSILAAMVRWPEQSLPLQRLL</sequence>
<name>A0A832WP93_9EURY</name>
<dbReference type="EMBL" id="DUJS01000004">
    <property type="protein sequence ID" value="HII70399.1"/>
    <property type="molecule type" value="Genomic_DNA"/>
</dbReference>
<gene>
    <name evidence="1" type="ORF">HA336_04110</name>
</gene>
<dbReference type="AlphaFoldDB" id="A0A832WP93"/>
<proteinExistence type="predicted"/>
<dbReference type="GeneID" id="1477745"/>
<protein>
    <submittedName>
        <fullName evidence="1">Uncharacterized protein</fullName>
    </submittedName>
</protein>
<evidence type="ECO:0000313" key="1">
    <source>
        <dbReference type="EMBL" id="HII70399.1"/>
    </source>
</evidence>
<dbReference type="Proteomes" id="UP000619545">
    <property type="component" value="Unassembled WGS sequence"/>
</dbReference>
<accession>A0A832WP93</accession>
<evidence type="ECO:0000313" key="2">
    <source>
        <dbReference type="Proteomes" id="UP000619545"/>
    </source>
</evidence>
<reference evidence="1" key="1">
    <citation type="journal article" date="2020" name="bioRxiv">
        <title>A rank-normalized archaeal taxonomy based on genome phylogeny resolves widespread incomplete and uneven classifications.</title>
        <authorList>
            <person name="Rinke C."/>
            <person name="Chuvochina M."/>
            <person name="Mussig A.J."/>
            <person name="Chaumeil P.-A."/>
            <person name="Waite D.W."/>
            <person name="Whitman W.B."/>
            <person name="Parks D.H."/>
            <person name="Hugenholtz P."/>
        </authorList>
    </citation>
    <scope>NUCLEOTIDE SEQUENCE</scope>
    <source>
        <strain evidence="1">UBA8853</strain>
    </source>
</reference>
<dbReference type="RefSeq" id="WP_011018812.1">
    <property type="nucleotide sequence ID" value="NZ_DUJS01000004.1"/>
</dbReference>
<comment type="caution">
    <text evidence="1">The sequence shown here is derived from an EMBL/GenBank/DDBJ whole genome shotgun (WGS) entry which is preliminary data.</text>
</comment>
<organism evidence="1 2">
    <name type="scientific">Methanopyrus kandleri</name>
    <dbReference type="NCBI Taxonomy" id="2320"/>
    <lineage>
        <taxon>Archaea</taxon>
        <taxon>Methanobacteriati</taxon>
        <taxon>Methanobacteriota</taxon>
        <taxon>Methanomada group</taxon>
        <taxon>Methanopyri</taxon>
        <taxon>Methanopyrales</taxon>
        <taxon>Methanopyraceae</taxon>
        <taxon>Methanopyrus</taxon>
    </lineage>
</organism>